<evidence type="ECO:0000313" key="5">
    <source>
        <dbReference type="Proteomes" id="UP000031575"/>
    </source>
</evidence>
<evidence type="ECO:0000313" key="4">
    <source>
        <dbReference type="EMBL" id="KIH95144.1"/>
    </source>
</evidence>
<dbReference type="HOGENOM" id="CLU_096911_0_0_1"/>
<dbReference type="CDD" id="cd12148">
    <property type="entry name" value="fungal_TF_MHR"/>
    <property type="match status" value="1"/>
</dbReference>
<dbReference type="Proteomes" id="UP000031575">
    <property type="component" value="Unassembled WGS sequence"/>
</dbReference>
<comment type="subcellular location">
    <subcellularLocation>
        <location evidence="1">Nucleus</location>
    </subcellularLocation>
</comment>
<dbReference type="AlphaFoldDB" id="A0A0C2F821"/>
<dbReference type="PANTHER" id="PTHR31001">
    <property type="entry name" value="UNCHARACTERIZED TRANSCRIPTIONAL REGULATORY PROTEIN"/>
    <property type="match status" value="1"/>
</dbReference>
<feature type="region of interest" description="Disordered" evidence="3">
    <location>
        <begin position="146"/>
        <end position="174"/>
    </location>
</feature>
<dbReference type="GeneID" id="63676735"/>
<dbReference type="GO" id="GO:0005634">
    <property type="term" value="C:nucleus"/>
    <property type="evidence" value="ECO:0007669"/>
    <property type="project" value="UniProtKB-SubCell"/>
</dbReference>
<dbReference type="VEuPathDB" id="FungiDB:SPBR_03523"/>
<dbReference type="OrthoDB" id="4236860at2759"/>
<protein>
    <recommendedName>
        <fullName evidence="6">Transcription factor domain-containing protein</fullName>
    </recommendedName>
</protein>
<organism evidence="4 5">
    <name type="scientific">Sporothrix brasiliensis 5110</name>
    <dbReference type="NCBI Taxonomy" id="1398154"/>
    <lineage>
        <taxon>Eukaryota</taxon>
        <taxon>Fungi</taxon>
        <taxon>Dikarya</taxon>
        <taxon>Ascomycota</taxon>
        <taxon>Pezizomycotina</taxon>
        <taxon>Sordariomycetes</taxon>
        <taxon>Sordariomycetidae</taxon>
        <taxon>Ophiostomatales</taxon>
        <taxon>Ophiostomataceae</taxon>
        <taxon>Sporothrix</taxon>
    </lineage>
</organism>
<comment type="caution">
    <text evidence="4">The sequence shown here is derived from an EMBL/GenBank/DDBJ whole genome shotgun (WGS) entry which is preliminary data.</text>
</comment>
<dbReference type="EMBL" id="AWTV01000002">
    <property type="protein sequence ID" value="KIH95144.1"/>
    <property type="molecule type" value="Genomic_DNA"/>
</dbReference>
<name>A0A0C2F821_9PEZI</name>
<dbReference type="RefSeq" id="XP_040623154.1">
    <property type="nucleotide sequence ID" value="XM_040761814.1"/>
</dbReference>
<dbReference type="PANTHER" id="PTHR31001:SF40">
    <property type="entry name" value="ZN(II)2CYS6 TRANSCRIPTION FACTOR (EUROFUNG)"/>
    <property type="match status" value="1"/>
</dbReference>
<gene>
    <name evidence="4" type="ORF">SPBR_03523</name>
</gene>
<feature type="compositionally biased region" description="Polar residues" evidence="3">
    <location>
        <begin position="161"/>
        <end position="174"/>
    </location>
</feature>
<proteinExistence type="predicted"/>
<reference evidence="4 5" key="1">
    <citation type="journal article" date="2014" name="BMC Genomics">
        <title>Comparative genomics of the major fungal agents of human and animal Sporotrichosis: Sporothrix schenckii and Sporothrix brasiliensis.</title>
        <authorList>
            <person name="Teixeira M.M."/>
            <person name="de Almeida L.G."/>
            <person name="Kubitschek-Barreira P."/>
            <person name="Alves F.L."/>
            <person name="Kioshima E.S."/>
            <person name="Abadio A.K."/>
            <person name="Fernandes L."/>
            <person name="Derengowski L.S."/>
            <person name="Ferreira K.S."/>
            <person name="Souza R.C."/>
            <person name="Ruiz J.C."/>
            <person name="de Andrade N.C."/>
            <person name="Paes H.C."/>
            <person name="Nicola A.M."/>
            <person name="Albuquerque P."/>
            <person name="Gerber A.L."/>
            <person name="Martins V.P."/>
            <person name="Peconick L.D."/>
            <person name="Neto A.V."/>
            <person name="Chaucanez C.B."/>
            <person name="Silva P.A."/>
            <person name="Cunha O.L."/>
            <person name="de Oliveira F.F."/>
            <person name="dos Santos T.C."/>
            <person name="Barros A.L."/>
            <person name="Soares M.A."/>
            <person name="de Oliveira L.M."/>
            <person name="Marini M.M."/>
            <person name="Villalobos-Duno H."/>
            <person name="Cunha M.M."/>
            <person name="de Hoog S."/>
            <person name="da Silveira J.F."/>
            <person name="Henrissat B."/>
            <person name="Nino-Vega G.A."/>
            <person name="Cisalpino P.S."/>
            <person name="Mora-Montes H.M."/>
            <person name="Almeida S.R."/>
            <person name="Stajich J.E."/>
            <person name="Lopes-Bezerra L.M."/>
            <person name="Vasconcelos A.T."/>
            <person name="Felipe M.S."/>
        </authorList>
    </citation>
    <scope>NUCLEOTIDE SEQUENCE [LARGE SCALE GENOMIC DNA]</scope>
    <source>
        <strain evidence="4 5">5110</strain>
    </source>
</reference>
<evidence type="ECO:0000256" key="3">
    <source>
        <dbReference type="SAM" id="MobiDB-lite"/>
    </source>
</evidence>
<accession>A0A0C2F821</accession>
<evidence type="ECO:0000256" key="1">
    <source>
        <dbReference type="ARBA" id="ARBA00004123"/>
    </source>
</evidence>
<evidence type="ECO:0000256" key="2">
    <source>
        <dbReference type="ARBA" id="ARBA00023242"/>
    </source>
</evidence>
<evidence type="ECO:0008006" key="6">
    <source>
        <dbReference type="Google" id="ProtNLM"/>
    </source>
</evidence>
<keyword evidence="2" id="KW-0539">Nucleus</keyword>
<sequence>MACHTGAELHASNANPATKGQILASLPSDDVVDTLVNHYLDSFGATHCLFHPAQLRYEVQQFYDARSEVSDEWLAQLCMILALGAESLPDSLFSGSGQSSTEWSNIFLNAAQASFGRSSYMVAPTLCTVRTLCMMLLAKLVEAQASGGSTSGNNGDIGRDSATTESSDGIPSFTNGYSPLPDLCFYTAQRRLEYKRFAGQITQTRASIQQQTASKQK</sequence>
<keyword evidence="5" id="KW-1185">Reference proteome</keyword>
<dbReference type="InterPro" id="IPR050613">
    <property type="entry name" value="Sec_Metabolite_Reg"/>
</dbReference>